<evidence type="ECO:0000256" key="1">
    <source>
        <dbReference type="SAM" id="Phobius"/>
    </source>
</evidence>
<name>A0ABX6V8F2_9GAMM</name>
<dbReference type="RefSeq" id="WP_142874965.1">
    <property type="nucleotide sequence ID" value="NZ_CP045503.2"/>
</dbReference>
<keyword evidence="3" id="KW-1185">Reference proteome</keyword>
<dbReference type="EMBL" id="CP045503">
    <property type="protein sequence ID" value="QPG58132.1"/>
    <property type="molecule type" value="Genomic_DNA"/>
</dbReference>
<protein>
    <submittedName>
        <fullName evidence="2">Uncharacterized protein</fullName>
    </submittedName>
</protein>
<sequence length="59" mass="6836">MNQIIFIALVTFAIFIMATIIIIPVTKLMFNVAITLIPFLIVSIGAYFIYQHFMKRNKQ</sequence>
<gene>
    <name evidence="2" type="ORF">FM038_012280</name>
</gene>
<evidence type="ECO:0000313" key="2">
    <source>
        <dbReference type="EMBL" id="QPG58132.1"/>
    </source>
</evidence>
<evidence type="ECO:0000313" key="3">
    <source>
        <dbReference type="Proteomes" id="UP000316416"/>
    </source>
</evidence>
<feature type="transmembrane region" description="Helical" evidence="1">
    <location>
        <begin position="5"/>
        <end position="23"/>
    </location>
</feature>
<keyword evidence="1" id="KW-0812">Transmembrane</keyword>
<reference evidence="2" key="1">
    <citation type="submission" date="2021-07" db="EMBL/GenBank/DDBJ databases">
        <title>Shewanella sp. YLB-07 whole genome sequence.</title>
        <authorList>
            <person name="Yu L."/>
        </authorList>
    </citation>
    <scope>NUCLEOTIDE SEQUENCE</scope>
    <source>
        <strain evidence="2">YLB-08</strain>
    </source>
</reference>
<feature type="transmembrane region" description="Helical" evidence="1">
    <location>
        <begin position="29"/>
        <end position="50"/>
    </location>
</feature>
<dbReference type="Proteomes" id="UP000316416">
    <property type="component" value="Chromosome"/>
</dbReference>
<organism evidence="2 3">
    <name type="scientific">Shewanella eurypsychrophilus</name>
    <dbReference type="NCBI Taxonomy" id="2593656"/>
    <lineage>
        <taxon>Bacteria</taxon>
        <taxon>Pseudomonadati</taxon>
        <taxon>Pseudomonadota</taxon>
        <taxon>Gammaproteobacteria</taxon>
        <taxon>Alteromonadales</taxon>
        <taxon>Shewanellaceae</taxon>
        <taxon>Shewanella</taxon>
    </lineage>
</organism>
<keyword evidence="1" id="KW-1133">Transmembrane helix</keyword>
<keyword evidence="1" id="KW-0472">Membrane</keyword>
<accession>A0ABX6V8F2</accession>
<proteinExistence type="predicted"/>